<organism evidence="2 3">
    <name type="scientific">Ceratopteris richardii</name>
    <name type="common">Triangle waterfern</name>
    <dbReference type="NCBI Taxonomy" id="49495"/>
    <lineage>
        <taxon>Eukaryota</taxon>
        <taxon>Viridiplantae</taxon>
        <taxon>Streptophyta</taxon>
        <taxon>Embryophyta</taxon>
        <taxon>Tracheophyta</taxon>
        <taxon>Polypodiopsida</taxon>
        <taxon>Polypodiidae</taxon>
        <taxon>Polypodiales</taxon>
        <taxon>Pteridineae</taxon>
        <taxon>Pteridaceae</taxon>
        <taxon>Parkerioideae</taxon>
        <taxon>Ceratopteris</taxon>
    </lineage>
</organism>
<evidence type="ECO:0000313" key="3">
    <source>
        <dbReference type="Proteomes" id="UP000825935"/>
    </source>
</evidence>
<accession>A0A8T2TPD5</accession>
<gene>
    <name evidence="2" type="ORF">KP509_12G065900</name>
</gene>
<dbReference type="InterPro" id="IPR011043">
    <property type="entry name" value="Gal_Oxase/kelch_b-propeller"/>
</dbReference>
<dbReference type="SUPFAM" id="SSF50965">
    <property type="entry name" value="Galactose oxidase, central domain"/>
    <property type="match status" value="1"/>
</dbReference>
<reference evidence="2" key="1">
    <citation type="submission" date="2021-08" db="EMBL/GenBank/DDBJ databases">
        <title>WGS assembly of Ceratopteris richardii.</title>
        <authorList>
            <person name="Marchant D.B."/>
            <person name="Chen G."/>
            <person name="Jenkins J."/>
            <person name="Shu S."/>
            <person name="Leebens-Mack J."/>
            <person name="Grimwood J."/>
            <person name="Schmutz J."/>
            <person name="Soltis P."/>
            <person name="Soltis D."/>
            <person name="Chen Z.-H."/>
        </authorList>
    </citation>
    <scope>NUCLEOTIDE SEQUENCE</scope>
    <source>
        <strain evidence="2">Whitten #5841</strain>
        <tissue evidence="2">Leaf</tissue>
    </source>
</reference>
<proteinExistence type="predicted"/>
<dbReference type="OrthoDB" id="591557at2759"/>
<dbReference type="InterPro" id="IPR001810">
    <property type="entry name" value="F-box_dom"/>
</dbReference>
<keyword evidence="3" id="KW-1185">Reference proteome</keyword>
<dbReference type="InterPro" id="IPR036047">
    <property type="entry name" value="F-box-like_dom_sf"/>
</dbReference>
<dbReference type="InterPro" id="IPR050796">
    <property type="entry name" value="SCF_F-box_component"/>
</dbReference>
<evidence type="ECO:0000313" key="2">
    <source>
        <dbReference type="EMBL" id="KAH7423643.1"/>
    </source>
</evidence>
<feature type="domain" description="F-box" evidence="1">
    <location>
        <begin position="1"/>
        <end position="55"/>
    </location>
</feature>
<dbReference type="PANTHER" id="PTHR31672:SF13">
    <property type="entry name" value="F-BOX PROTEIN CPR30-LIKE"/>
    <property type="match status" value="1"/>
</dbReference>
<protein>
    <recommendedName>
        <fullName evidence="1">F-box domain-containing protein</fullName>
    </recommendedName>
</protein>
<dbReference type="AlphaFoldDB" id="A0A8T2TPD5"/>
<dbReference type="Proteomes" id="UP000825935">
    <property type="component" value="Chromosome 12"/>
</dbReference>
<dbReference type="PANTHER" id="PTHR31672">
    <property type="entry name" value="BNACNNG10540D PROTEIN"/>
    <property type="match status" value="1"/>
</dbReference>
<dbReference type="Gene3D" id="1.20.1280.50">
    <property type="match status" value="1"/>
</dbReference>
<comment type="caution">
    <text evidence="2">The sequence shown here is derived from an EMBL/GenBank/DDBJ whole genome shotgun (WGS) entry which is preliminary data.</text>
</comment>
<evidence type="ECO:0000259" key="1">
    <source>
        <dbReference type="PROSITE" id="PS50181"/>
    </source>
</evidence>
<sequence length="356" mass="40395">MEQLPENVLVRIFSKLHALDIIRAAFSCRSLRAVAISAAHLIPASLVISLVWKDSMGFPRFWAHDPSRDAWFSLRLDFLSSSPTRYGHLLPSDGGLVCMEEVENINPKSHDYGRSALIIFNPITGSRRRIPYPREVVDPQAVGIKYNSVSDGYELFALIRCSWWSHTMLRYAALTSTWRSVASFSVGRGYYVQHGTIVCCNSVLYTVWKKQNDLRLFSVDGCAVNEVQLPVMQRKYFDSIFLTDVRGILHMIQPEDDQCLRDICIWKLQNDTKWAVVSRLPDLLKARCQALGITFSLPCVGKNGIIYVTLQSVVYFKWYVLMHDIDKHTWSLIGPISTPDFGPSVVIFEPSLTAIA</sequence>
<dbReference type="Pfam" id="PF12937">
    <property type="entry name" value="F-box-like"/>
    <property type="match status" value="1"/>
</dbReference>
<dbReference type="SUPFAM" id="SSF81383">
    <property type="entry name" value="F-box domain"/>
    <property type="match status" value="1"/>
</dbReference>
<dbReference type="CDD" id="cd09917">
    <property type="entry name" value="F-box_SF"/>
    <property type="match status" value="1"/>
</dbReference>
<dbReference type="EMBL" id="CM035417">
    <property type="protein sequence ID" value="KAH7423643.1"/>
    <property type="molecule type" value="Genomic_DNA"/>
</dbReference>
<name>A0A8T2TPD5_CERRI</name>
<dbReference type="PROSITE" id="PS50181">
    <property type="entry name" value="FBOX"/>
    <property type="match status" value="1"/>
</dbReference>